<dbReference type="Proteomes" id="UP000004738">
    <property type="component" value="Unassembled WGS sequence"/>
</dbReference>
<dbReference type="EMBL" id="AMCK01000016">
    <property type="protein sequence ID" value="EKB44352.1"/>
    <property type="molecule type" value="Genomic_DNA"/>
</dbReference>
<dbReference type="RefSeq" id="WP_008407339.1">
    <property type="nucleotide sequence ID" value="NZ_AMCK01000016.1"/>
</dbReference>
<feature type="active site" description="Proton acceptor" evidence="1">
    <location>
        <position position="20"/>
    </location>
</feature>
<dbReference type="InterPro" id="IPR020023">
    <property type="entry name" value="PseG"/>
</dbReference>
<dbReference type="PATRIC" id="fig|1224748.3.peg.2776"/>
<dbReference type="GO" id="GO:0016740">
    <property type="term" value="F:transferase activity"/>
    <property type="evidence" value="ECO:0007669"/>
    <property type="project" value="UniProtKB-KW"/>
</dbReference>
<evidence type="ECO:0000313" key="4">
    <source>
        <dbReference type="Proteomes" id="UP000004738"/>
    </source>
</evidence>
<dbReference type="Gene3D" id="3.40.50.2000">
    <property type="entry name" value="Glycogen Phosphorylase B"/>
    <property type="match status" value="1"/>
</dbReference>
<evidence type="ECO:0000256" key="2">
    <source>
        <dbReference type="PIRSR" id="PIRSR620023-2"/>
    </source>
</evidence>
<keyword evidence="3" id="KW-0808">Transferase</keyword>
<protein>
    <submittedName>
        <fullName evidence="3">Spore coat polysaccharide biosynthesis protein, predicted glycosyltransferase</fullName>
    </submittedName>
</protein>
<name>K1KWV4_9BACL</name>
<reference evidence="3 4" key="1">
    <citation type="journal article" date="2012" name="J. Bacteriol.">
        <title>Draft Genome Sequence of Bacillus isronensis Strain B3W22, Isolated from the Upper Atmosphere.</title>
        <authorList>
            <person name="Shivaji S."/>
            <person name="Ara S."/>
            <person name="Singh S.K."/>
            <person name="Bandi S."/>
            <person name="Singh A."/>
            <person name="Pinnaka A.K."/>
        </authorList>
    </citation>
    <scope>NUCLEOTIDE SEQUENCE [LARGE SCALE GENOMIC DNA]</scope>
    <source>
        <strain evidence="3 4">B3W22</strain>
    </source>
</reference>
<dbReference type="Gene3D" id="3.40.50.11190">
    <property type="match status" value="1"/>
</dbReference>
<sequence>MSGLTVFFRVDASLTIGVGHVMRCLTLSDELLGRGIKVVFICTELEVNLIQLIKNRGIEVHAIVKNILPVDYEQTKNVLNTYESQYKVLIIDSYIHDIEWETLIKRHVDLLISIDDNPRFHNVDILIDNNYKAETVTFYKENLLETKKLLGSFYVLLRSEFINYQAHVINKEFLIHVFFGGADYNNYTYFYSEKILEYKNFKVHAVVSNSFSYVDTLKELKSQYGDSFEYSISPKNMAEIMEKCTIALGAPGTTTWERMAMGLPCAYLATNNNQIPILQEIQSDKLGIYLGKASKEMSSEQIQSFLKFVENVNLQNEIAKNGKQLIDGQGSKRITDFIINTLRGSY</sequence>
<accession>K1KWV4</accession>
<keyword evidence="4" id="KW-1185">Reference proteome</keyword>
<dbReference type="SUPFAM" id="SSF53756">
    <property type="entry name" value="UDP-Glycosyltransferase/glycogen phosphorylase"/>
    <property type="match status" value="1"/>
</dbReference>
<feature type="binding site" evidence="2">
    <location>
        <position position="158"/>
    </location>
    <ligand>
        <name>substrate</name>
    </ligand>
</feature>
<comment type="caution">
    <text evidence="3">The sequence shown here is derived from an EMBL/GenBank/DDBJ whole genome shotgun (WGS) entry which is preliminary data.</text>
</comment>
<proteinExistence type="predicted"/>
<evidence type="ECO:0000256" key="1">
    <source>
        <dbReference type="PIRSR" id="PIRSR620023-1"/>
    </source>
</evidence>
<dbReference type="NCBIfam" id="TIGR03590">
    <property type="entry name" value="PseG"/>
    <property type="match status" value="1"/>
</dbReference>
<dbReference type="AlphaFoldDB" id="K1KWV4"/>
<organism evidence="3 4">
    <name type="scientific">Solibacillus isronensis B3W22</name>
    <dbReference type="NCBI Taxonomy" id="1224748"/>
    <lineage>
        <taxon>Bacteria</taxon>
        <taxon>Bacillati</taxon>
        <taxon>Bacillota</taxon>
        <taxon>Bacilli</taxon>
        <taxon>Bacillales</taxon>
        <taxon>Caryophanaceae</taxon>
        <taxon>Solibacillus</taxon>
    </lineage>
</organism>
<feature type="binding site" evidence="2">
    <location>
        <position position="257"/>
    </location>
    <ligand>
        <name>substrate</name>
    </ligand>
</feature>
<gene>
    <name evidence="3" type="ORF">B857_02806</name>
</gene>
<evidence type="ECO:0000313" key="3">
    <source>
        <dbReference type="EMBL" id="EKB44352.1"/>
    </source>
</evidence>